<dbReference type="AlphaFoldDB" id="A0A8S1UID7"/>
<protein>
    <recommendedName>
        <fullName evidence="2">Deacetylase sirtuin-type domain-containing protein</fullName>
    </recommendedName>
</protein>
<dbReference type="PANTHER" id="PTHR11085:SF10">
    <property type="entry name" value="NAD-DEPENDENT PROTEIN DEACYLASE SIRTUIN-5, MITOCHONDRIAL-RELATED"/>
    <property type="match status" value="1"/>
</dbReference>
<comment type="caution">
    <text evidence="3">The sequence shown here is derived from an EMBL/GenBank/DDBJ whole genome shotgun (WGS) entry which is preliminary data.</text>
</comment>
<dbReference type="OrthoDB" id="424302at2759"/>
<dbReference type="GO" id="GO:0005634">
    <property type="term" value="C:nucleus"/>
    <property type="evidence" value="ECO:0007669"/>
    <property type="project" value="TreeGrafter"/>
</dbReference>
<keyword evidence="4" id="KW-1185">Reference proteome</keyword>
<organism evidence="3 4">
    <name type="scientific">Paramecium octaurelia</name>
    <dbReference type="NCBI Taxonomy" id="43137"/>
    <lineage>
        <taxon>Eukaryota</taxon>
        <taxon>Sar</taxon>
        <taxon>Alveolata</taxon>
        <taxon>Ciliophora</taxon>
        <taxon>Intramacronucleata</taxon>
        <taxon>Oligohymenophorea</taxon>
        <taxon>Peniculida</taxon>
        <taxon>Parameciidae</taxon>
        <taxon>Paramecium</taxon>
    </lineage>
</organism>
<dbReference type="Proteomes" id="UP000683925">
    <property type="component" value="Unassembled WGS sequence"/>
</dbReference>
<comment type="caution">
    <text evidence="1">Lacks conserved residue(s) required for the propagation of feature annotation.</text>
</comment>
<dbReference type="OMA" id="SPMELHM"/>
<dbReference type="InterPro" id="IPR026590">
    <property type="entry name" value="Ssirtuin_cat_dom"/>
</dbReference>
<dbReference type="GO" id="GO:0070403">
    <property type="term" value="F:NAD+ binding"/>
    <property type="evidence" value="ECO:0007669"/>
    <property type="project" value="InterPro"/>
</dbReference>
<gene>
    <name evidence="3" type="ORF">POCTA_138.1.T0430193</name>
</gene>
<name>A0A8S1UID7_PAROT</name>
<feature type="domain" description="Deacetylase sirtuin-type" evidence="2">
    <location>
        <begin position="64"/>
        <end position="339"/>
    </location>
</feature>
<accession>A0A8S1UID7</accession>
<dbReference type="EMBL" id="CAJJDP010000043">
    <property type="protein sequence ID" value="CAD8163499.1"/>
    <property type="molecule type" value="Genomic_DNA"/>
</dbReference>
<dbReference type="PROSITE" id="PS50305">
    <property type="entry name" value="SIRTUIN"/>
    <property type="match status" value="1"/>
</dbReference>
<dbReference type="InterPro" id="IPR050134">
    <property type="entry name" value="NAD-dep_sirtuin_deacylases"/>
</dbReference>
<proteinExistence type="predicted"/>
<evidence type="ECO:0000259" key="2">
    <source>
        <dbReference type="PROSITE" id="PS50305"/>
    </source>
</evidence>
<dbReference type="InterPro" id="IPR003000">
    <property type="entry name" value="Sirtuin"/>
</dbReference>
<evidence type="ECO:0000313" key="4">
    <source>
        <dbReference type="Proteomes" id="UP000683925"/>
    </source>
</evidence>
<evidence type="ECO:0000256" key="1">
    <source>
        <dbReference type="PROSITE-ProRule" id="PRU00236"/>
    </source>
</evidence>
<reference evidence="3" key="1">
    <citation type="submission" date="2021-01" db="EMBL/GenBank/DDBJ databases">
        <authorList>
            <consortium name="Genoscope - CEA"/>
            <person name="William W."/>
        </authorList>
    </citation>
    <scope>NUCLEOTIDE SEQUENCE</scope>
</reference>
<evidence type="ECO:0000313" key="3">
    <source>
        <dbReference type="EMBL" id="CAD8163499.1"/>
    </source>
</evidence>
<dbReference type="PANTHER" id="PTHR11085">
    <property type="entry name" value="NAD-DEPENDENT PROTEIN DEACYLASE SIRTUIN-5, MITOCHONDRIAL-RELATED"/>
    <property type="match status" value="1"/>
</dbReference>
<sequence length="339" mass="40022">MMNKCQRLQKLGQIQYFKQQKYKYQQENQNLGIKVIKEFESEINRVRLLRFWNNQNKTQIYFSDINDMIGQEHIQMQKFLKECDAIIITAGAGMGIDSGLPDYRGDQGFWKVYRPFQNKYGFQDCANPEFLKKNPHLFWGFYGHRLELYTNTIPHEGFQILKKWCEQKDYFIITSNVDGQFQKAGFNQTKVYEIHGSIHTFQCTQCSKLYLANKFPKLKIDLQRFEAEDPLPKCEFNHILRPNILMFSDWDWISTIYTKQCENLEEFIKKHKNNKICVIEIGAGTAIPSIRLKGERILSEIDKSILIRINPSENEPEESKKYYSLKKGGLEGIKSLNYL</sequence>
<dbReference type="GO" id="GO:0017136">
    <property type="term" value="F:histone deacetylase activity, NAD-dependent"/>
    <property type="evidence" value="ECO:0007669"/>
    <property type="project" value="TreeGrafter"/>
</dbReference>
<dbReference type="Pfam" id="PF02146">
    <property type="entry name" value="SIR2"/>
    <property type="match status" value="1"/>
</dbReference>